<dbReference type="EMBL" id="CP117834">
    <property type="protein sequence ID" value="WDF04568.1"/>
    <property type="molecule type" value="Genomic_DNA"/>
</dbReference>
<feature type="transmembrane region" description="Helical" evidence="1">
    <location>
        <begin position="159"/>
        <end position="177"/>
    </location>
</feature>
<dbReference type="RefSeq" id="WP_274272971.1">
    <property type="nucleotide sequence ID" value="NZ_CP117834.1"/>
</dbReference>
<feature type="transmembrane region" description="Helical" evidence="1">
    <location>
        <begin position="56"/>
        <end position="75"/>
    </location>
</feature>
<feature type="transmembrane region" description="Helical" evidence="1">
    <location>
        <begin position="278"/>
        <end position="305"/>
    </location>
</feature>
<organism evidence="2 3">
    <name type="scientific">Shouchella hunanensis</name>
    <dbReference type="NCBI Taxonomy" id="766894"/>
    <lineage>
        <taxon>Bacteria</taxon>
        <taxon>Bacillati</taxon>
        <taxon>Bacillota</taxon>
        <taxon>Bacilli</taxon>
        <taxon>Bacillales</taxon>
        <taxon>Bacillaceae</taxon>
        <taxon>Shouchella</taxon>
    </lineage>
</organism>
<protein>
    <submittedName>
        <fullName evidence="2">ABC transporter permease</fullName>
    </submittedName>
</protein>
<keyword evidence="1" id="KW-0472">Membrane</keyword>
<proteinExistence type="predicted"/>
<evidence type="ECO:0000313" key="2">
    <source>
        <dbReference type="EMBL" id="WDF04568.1"/>
    </source>
</evidence>
<reference evidence="2 3" key="1">
    <citation type="submission" date="2023-02" db="EMBL/GenBank/DDBJ databases">
        <authorList>
            <person name="Liu G."/>
        </authorList>
    </citation>
    <scope>NUCLEOTIDE SEQUENCE [LARGE SCALE GENOMIC DNA]</scope>
    <source>
        <strain evidence="2 3">DSM 23008</strain>
    </source>
</reference>
<keyword evidence="3" id="KW-1185">Reference proteome</keyword>
<feature type="transmembrane region" description="Helical" evidence="1">
    <location>
        <begin position="344"/>
        <end position="362"/>
    </location>
</feature>
<feature type="transmembrane region" description="Helical" evidence="1">
    <location>
        <begin position="96"/>
        <end position="124"/>
    </location>
</feature>
<feature type="transmembrane region" description="Helical" evidence="1">
    <location>
        <begin position="20"/>
        <end position="44"/>
    </location>
</feature>
<gene>
    <name evidence="2" type="ORF">PQ477_03625</name>
</gene>
<keyword evidence="1" id="KW-1133">Transmembrane helix</keyword>
<dbReference type="Pfam" id="PF05975">
    <property type="entry name" value="EcsB"/>
    <property type="match status" value="1"/>
</dbReference>
<accession>A0ABY7W6M4</accession>
<feature type="transmembrane region" description="Helical" evidence="1">
    <location>
        <begin position="130"/>
        <end position="152"/>
    </location>
</feature>
<feature type="transmembrane region" description="Helical" evidence="1">
    <location>
        <begin position="183"/>
        <end position="204"/>
    </location>
</feature>
<evidence type="ECO:0000313" key="3">
    <source>
        <dbReference type="Proteomes" id="UP001215143"/>
    </source>
</evidence>
<name>A0ABY7W6M4_9BACI</name>
<keyword evidence="1" id="KW-0812">Transmembrane</keyword>
<dbReference type="InterPro" id="IPR010288">
    <property type="entry name" value="EcsB_ABC"/>
</dbReference>
<evidence type="ECO:0000256" key="1">
    <source>
        <dbReference type="SAM" id="Phobius"/>
    </source>
</evidence>
<sequence length="363" mass="41928">MKDLFIERLQSSMKQNMKILVKVLGHSGVFALIPFMMLAVYVLIMTLQDGNLHSFYQSFILTGLFLFFTLNKGIVSFISDFDEVYLAPKIKEVEGYFIYCLLYNLTIQSIKVTLFSLFLLYVFSLNTSELIPLFLFLQLIGILHILFLVMIISTSTKKTALFVGLHNVCMASCFLLLLEAPNIFGIFIVLGIILIGSLYTRLMIFPIYSWETLMKSEEKTRKIGQFFLSSLIDVKSNQTSFRNIIPLVFFRKNENPMVYLLVRLTVRGTETSRNFVRVILLTIFILFYFESLFILFPLLAVILYFNTLQFSQGIGSGKKFIPLHFPIDDQMINDAEKHIQRRGVLIQISTLMVVLLIQRTFFS</sequence>
<dbReference type="Proteomes" id="UP001215143">
    <property type="component" value="Chromosome"/>
</dbReference>